<dbReference type="PROSITE" id="PS00455">
    <property type="entry name" value="AMP_BINDING"/>
    <property type="match status" value="1"/>
</dbReference>
<evidence type="ECO:0000256" key="2">
    <source>
        <dbReference type="ARBA" id="ARBA00022450"/>
    </source>
</evidence>
<dbReference type="Gene3D" id="2.30.38.10">
    <property type="entry name" value="Luciferase, Domain 3"/>
    <property type="match status" value="1"/>
</dbReference>
<gene>
    <name evidence="6" type="ORF">AM231_07940</name>
</gene>
<dbReference type="Gene3D" id="3.30.300.30">
    <property type="match status" value="1"/>
</dbReference>
<organism evidence="6 7">
    <name type="scientific">Paenibacillus solani</name>
    <dbReference type="NCBI Taxonomy" id="1705565"/>
    <lineage>
        <taxon>Bacteria</taxon>
        <taxon>Bacillati</taxon>
        <taxon>Bacillota</taxon>
        <taxon>Bacilli</taxon>
        <taxon>Bacillales</taxon>
        <taxon>Paenibacillaceae</taxon>
        <taxon>Paenibacillus</taxon>
    </lineage>
</organism>
<evidence type="ECO:0000256" key="3">
    <source>
        <dbReference type="ARBA" id="ARBA00022553"/>
    </source>
</evidence>
<dbReference type="GO" id="GO:0017000">
    <property type="term" value="P:antibiotic biosynthetic process"/>
    <property type="evidence" value="ECO:0007669"/>
    <property type="project" value="UniProtKB-KW"/>
</dbReference>
<dbReference type="PIRSF" id="PIRSF001617">
    <property type="entry name" value="Alpha-AR"/>
    <property type="match status" value="1"/>
</dbReference>
<dbReference type="SUPFAM" id="SSF52777">
    <property type="entry name" value="CoA-dependent acyltransferases"/>
    <property type="match status" value="1"/>
</dbReference>
<dbReference type="InterPro" id="IPR000873">
    <property type="entry name" value="AMP-dep_synth/lig_dom"/>
</dbReference>
<dbReference type="SUPFAM" id="SSF56801">
    <property type="entry name" value="Acetyl-CoA synthetase-like"/>
    <property type="match status" value="1"/>
</dbReference>
<dbReference type="InterPro" id="IPR020845">
    <property type="entry name" value="AMP-binding_CS"/>
</dbReference>
<dbReference type="Gene3D" id="1.10.1200.10">
    <property type="entry name" value="ACP-like"/>
    <property type="match status" value="1"/>
</dbReference>
<dbReference type="FunFam" id="3.40.50.12780:FF:000012">
    <property type="entry name" value="Non-ribosomal peptide synthetase"/>
    <property type="match status" value="1"/>
</dbReference>
<evidence type="ECO:0000313" key="7">
    <source>
        <dbReference type="Proteomes" id="UP000036932"/>
    </source>
</evidence>
<dbReference type="InterPro" id="IPR025110">
    <property type="entry name" value="AMP-bd_C"/>
</dbReference>
<dbReference type="Pfam" id="PF00550">
    <property type="entry name" value="PP-binding"/>
    <property type="match status" value="1"/>
</dbReference>
<proteinExistence type="inferred from homology"/>
<evidence type="ECO:0000313" key="6">
    <source>
        <dbReference type="EMBL" id="KOR90671.1"/>
    </source>
</evidence>
<keyword evidence="7" id="KW-1185">Reference proteome</keyword>
<keyword evidence="4" id="KW-0045">Antibiotic biosynthesis</keyword>
<dbReference type="FunFam" id="3.40.50.980:FF:000001">
    <property type="entry name" value="Non-ribosomal peptide synthetase"/>
    <property type="match status" value="1"/>
</dbReference>
<dbReference type="Proteomes" id="UP000036932">
    <property type="component" value="Unassembled WGS sequence"/>
</dbReference>
<dbReference type="PATRIC" id="fig|1705565.3.peg.3514"/>
<dbReference type="PANTHER" id="PTHR44845:SF7">
    <property type="entry name" value="PLIPASTATIN SYNTHASE SUBUNIT D"/>
    <property type="match status" value="1"/>
</dbReference>
<dbReference type="Gene3D" id="3.40.50.980">
    <property type="match status" value="2"/>
</dbReference>
<dbReference type="Pfam" id="PF13193">
    <property type="entry name" value="AMP-binding_C"/>
    <property type="match status" value="1"/>
</dbReference>
<feature type="domain" description="Carrier" evidence="5">
    <location>
        <begin position="712"/>
        <end position="786"/>
    </location>
</feature>
<dbReference type="InterPro" id="IPR010071">
    <property type="entry name" value="AA_adenyl_dom"/>
</dbReference>
<dbReference type="Pfam" id="PF07993">
    <property type="entry name" value="NAD_binding_4"/>
    <property type="match status" value="1"/>
</dbReference>
<sequence>MATDKVERFRDSYNIKAWMLTNYMVLLYRMTHDADLLIGVNNEKGNLLPLRVNINGNDSFIQLYKQISAKLEQIEASRLSLADMEEILGQTITLQTIYGLNGNGYAYNASWLNWMVQEEKRDHWTLHVSYDRSLYNEGTIEKFSRHFEQLAVDALEHMDIPIGRLSMMTDKDLDAYAILNDTKQELPQDPTIVAMFGSVVARFPNRIALSSDQKQITYKQLDGLSNQISHMLLAQGLRKGQFVSIFMDRGLDTIISMLGVLKAGGAYIPMDPSHPDDRNAYIIEDTKSAIILTHPSYTAKLDGLLAGFDTKPEYFCLNDDQIHSYPTDDCGVCVEAEDLAYIIYTSGSTGKPKGALIAHQGVVNLALANQKKLEMSEQDIILQYSTFSFDASVYDIFGSLACGSRLHLLTDDQRFSIDAFTQAVVETNATRIAILPTVFFNQLAAHLPVEDTYKYRDIKTIVVGGEALAGETVRMFQKKLKFPIVNLYGPTETTVVATGHVVDYEVPDDLATVYIGTPFDNYELYIVNEHNELCPTCVTGELLICSVGVAKGYLNQPEKTKEAFIQDPVTPESGKQFYRSGDLVRLLPNGQVEYRGRKDSQVKIRGFRIEIGEIEDNLAKHNDVKDIAVIPRTDENGTKILAAFYTTNNGQAASAKELAQFLSQKVPSYMVPKYICFIEEMPLSPTGKIDRKKLALYELSLEMEEDDTHYVAPVNDIQMDVSTAWEQSLGLSKIGIHDDFFEIGGYSLKILEILVLLKPRYPQLKINDFFVYPTIAKLAERVEELGEQGTHADHIEDKDLPIQDLAEYPISFPVREISGQPRFTQQHVLLTGATGYLGSHLLYELLQQSTASVYCLIRPSQHMQPYTRLEQIMIGYFGEDVTSLMDKRVFAIQGDLEQEHLGLGVEERTMLEERIDSIIHCGAEVKHFGDSDYFARVNVVSTDRLLALAQTRPHIRFHFISTLGIPEDLALGGQWDSIVAGTGYEGSSIENVYTNSKLEAEKLVIKAGTEKGIPTSVYRVGNLSCNSKNGVFQRNIDNNAFYRMLKAMLLLKTAPDVKWEVDITPINYAGEAITALLLQDETVGRVFHICNPAAISYEDMVGQFKAQGYDISLMDWKEYEAWLLDPQQPKNKEGLELAMAQFEGDGAKNSIYRYTCPQTSAFLQNTGVACAIPDKPFFEKMIEYAVSIGYFVKPE</sequence>
<evidence type="ECO:0000259" key="5">
    <source>
        <dbReference type="PROSITE" id="PS50075"/>
    </source>
</evidence>
<dbReference type="InterPro" id="IPR009081">
    <property type="entry name" value="PP-bd_ACP"/>
</dbReference>
<dbReference type="CDD" id="cd05235">
    <property type="entry name" value="SDR_e1"/>
    <property type="match status" value="1"/>
</dbReference>
<dbReference type="SUPFAM" id="SSF51735">
    <property type="entry name" value="NAD(P)-binding Rossmann-fold domains"/>
    <property type="match status" value="1"/>
</dbReference>
<dbReference type="InterPro" id="IPR020459">
    <property type="entry name" value="AMP-binding"/>
</dbReference>
<dbReference type="Gene3D" id="3.40.50.720">
    <property type="entry name" value="NAD(P)-binding Rossmann-like Domain"/>
    <property type="match status" value="1"/>
</dbReference>
<reference evidence="7" key="1">
    <citation type="submission" date="2015-08" db="EMBL/GenBank/DDBJ databases">
        <title>Genome sequencing project for genomic taxonomy and phylogenomics of Bacillus-like bacteria.</title>
        <authorList>
            <person name="Liu B."/>
            <person name="Wang J."/>
            <person name="Zhu Y."/>
            <person name="Liu G."/>
            <person name="Chen Q."/>
            <person name="Chen Z."/>
            <person name="Lan J."/>
            <person name="Che J."/>
            <person name="Ge C."/>
            <person name="Shi H."/>
            <person name="Pan Z."/>
            <person name="Liu X."/>
        </authorList>
    </citation>
    <scope>NUCLEOTIDE SEQUENCE [LARGE SCALE GENOMIC DNA]</scope>
    <source>
        <strain evidence="7">FJAT-22460</strain>
    </source>
</reference>
<protein>
    <submittedName>
        <fullName evidence="6">Thioester reductase</fullName>
    </submittedName>
</protein>
<dbReference type="PANTHER" id="PTHR44845">
    <property type="entry name" value="CARRIER DOMAIN-CONTAINING PROTEIN"/>
    <property type="match status" value="1"/>
</dbReference>
<dbReference type="PROSITE" id="PS50075">
    <property type="entry name" value="CARRIER"/>
    <property type="match status" value="1"/>
</dbReference>
<dbReference type="Gene3D" id="3.30.559.30">
    <property type="entry name" value="Nonribosomal peptide synthetase, condensation domain"/>
    <property type="match status" value="1"/>
</dbReference>
<keyword evidence="3" id="KW-0597">Phosphoprotein</keyword>
<comment type="similarity">
    <text evidence="1">Belongs to the ATP-dependent AMP-binding enzyme family.</text>
</comment>
<dbReference type="EMBL" id="LIUT01000001">
    <property type="protein sequence ID" value="KOR90671.1"/>
    <property type="molecule type" value="Genomic_DNA"/>
</dbReference>
<name>A0A0M1P874_9BACL</name>
<dbReference type="CDD" id="cd05930">
    <property type="entry name" value="A_NRPS"/>
    <property type="match status" value="1"/>
</dbReference>
<dbReference type="InterPro" id="IPR010080">
    <property type="entry name" value="Thioester_reductase-like_dom"/>
</dbReference>
<evidence type="ECO:0000256" key="1">
    <source>
        <dbReference type="ARBA" id="ARBA00006432"/>
    </source>
</evidence>
<comment type="caution">
    <text evidence="6">The sequence shown here is derived from an EMBL/GenBank/DDBJ whole genome shotgun (WGS) entry which is preliminary data.</text>
</comment>
<keyword evidence="2" id="KW-0596">Phosphopantetheine</keyword>
<dbReference type="SUPFAM" id="SSF47336">
    <property type="entry name" value="ACP-like"/>
    <property type="match status" value="1"/>
</dbReference>
<dbReference type="NCBIfam" id="TIGR01733">
    <property type="entry name" value="AA-adenyl-dom"/>
    <property type="match status" value="1"/>
</dbReference>
<dbReference type="Pfam" id="PF00501">
    <property type="entry name" value="AMP-binding"/>
    <property type="match status" value="1"/>
</dbReference>
<dbReference type="InterPro" id="IPR036736">
    <property type="entry name" value="ACP-like_sf"/>
</dbReference>
<evidence type="ECO:0000256" key="4">
    <source>
        <dbReference type="ARBA" id="ARBA00023194"/>
    </source>
</evidence>
<dbReference type="AlphaFoldDB" id="A0A0M1P874"/>
<dbReference type="InterPro" id="IPR036291">
    <property type="entry name" value="NAD(P)-bd_dom_sf"/>
</dbReference>
<accession>A0A0M1P874</accession>
<dbReference type="InterPro" id="IPR045851">
    <property type="entry name" value="AMP-bd_C_sf"/>
</dbReference>
<dbReference type="InterPro" id="IPR013120">
    <property type="entry name" value="FAR_NAD-bd"/>
</dbReference>
<dbReference type="PRINTS" id="PR00154">
    <property type="entry name" value="AMPBINDING"/>
</dbReference>